<dbReference type="AlphaFoldDB" id="A0A0F9KAJ8"/>
<gene>
    <name evidence="1" type="ORF">LCGC14_1352070</name>
</gene>
<name>A0A0F9KAJ8_9ZZZZ</name>
<protein>
    <submittedName>
        <fullName evidence="1">Uncharacterized protein</fullName>
    </submittedName>
</protein>
<sequence length="79" mass="9139">MMNIEMELKRIKSSLESAKIDKAETDGSIDTTKQRFKDEYEVSSLKNAEDMVIALDKELSTVDQELEEGMKELSESYEW</sequence>
<accession>A0A0F9KAJ8</accession>
<organism evidence="1">
    <name type="scientific">marine sediment metagenome</name>
    <dbReference type="NCBI Taxonomy" id="412755"/>
    <lineage>
        <taxon>unclassified sequences</taxon>
        <taxon>metagenomes</taxon>
        <taxon>ecological metagenomes</taxon>
    </lineage>
</organism>
<evidence type="ECO:0000313" key="1">
    <source>
        <dbReference type="EMBL" id="KKM79219.1"/>
    </source>
</evidence>
<reference evidence="1" key="1">
    <citation type="journal article" date="2015" name="Nature">
        <title>Complex archaea that bridge the gap between prokaryotes and eukaryotes.</title>
        <authorList>
            <person name="Spang A."/>
            <person name="Saw J.H."/>
            <person name="Jorgensen S.L."/>
            <person name="Zaremba-Niedzwiedzka K."/>
            <person name="Martijn J."/>
            <person name="Lind A.E."/>
            <person name="van Eijk R."/>
            <person name="Schleper C."/>
            <person name="Guy L."/>
            <person name="Ettema T.J."/>
        </authorList>
    </citation>
    <scope>NUCLEOTIDE SEQUENCE</scope>
</reference>
<proteinExistence type="predicted"/>
<comment type="caution">
    <text evidence="1">The sequence shown here is derived from an EMBL/GenBank/DDBJ whole genome shotgun (WGS) entry which is preliminary data.</text>
</comment>
<dbReference type="EMBL" id="LAZR01008366">
    <property type="protein sequence ID" value="KKM79219.1"/>
    <property type="molecule type" value="Genomic_DNA"/>
</dbReference>